<proteinExistence type="predicted"/>
<name>W6AJ83_9MOLU</name>
<reference evidence="1 2" key="1">
    <citation type="journal article" date="2014" name="Genome Biol. Evol.">
        <title>Molecular evolution of the substrate utilization strategies and putative virulence factors in mosquito-associated Spiroplasma species.</title>
        <authorList>
            <person name="Chang T.H."/>
            <person name="Lo W.S."/>
            <person name="Ku C."/>
            <person name="Chen L.L."/>
            <person name="Kuo C.H."/>
        </authorList>
    </citation>
    <scope>NUCLEOTIDE SEQUENCE [LARGE SCALE GENOMIC DNA]</scope>
    <source>
        <strain evidence="1">Ar-1343</strain>
    </source>
</reference>
<dbReference type="AlphaFoldDB" id="W6AJ83"/>
<dbReference type="OrthoDB" id="395574at2"/>
<dbReference type="NCBIfam" id="NF045837">
    <property type="entry name" value="Mplas_Cys_pep"/>
    <property type="match status" value="1"/>
</dbReference>
<gene>
    <name evidence="1" type="ORF">SSABA_v1c03650</name>
</gene>
<dbReference type="RefSeq" id="WP_025250910.1">
    <property type="nucleotide sequence ID" value="NZ_CP006934.1"/>
</dbReference>
<keyword evidence="2" id="KW-1185">Reference proteome</keyword>
<dbReference type="Proteomes" id="UP000019265">
    <property type="component" value="Chromosome"/>
</dbReference>
<organism evidence="1 2">
    <name type="scientific">Spiroplasma sabaudiense Ar-1343</name>
    <dbReference type="NCBI Taxonomy" id="1276257"/>
    <lineage>
        <taxon>Bacteria</taxon>
        <taxon>Bacillati</taxon>
        <taxon>Mycoplasmatota</taxon>
        <taxon>Mollicutes</taxon>
        <taxon>Entomoplasmatales</taxon>
        <taxon>Spiroplasmataceae</taxon>
        <taxon>Spiroplasma</taxon>
    </lineage>
</organism>
<dbReference type="KEGG" id="ssab:SSABA_v1c03650"/>
<sequence length="270" mass="31998">MCRNKESFGKKKIPYGEEATLEKISKFSDLIPHHEWFSKLWSEYAIGYTESPKGTGLCEYISISMLFFYQELFISSGYFTDEEFEHYFVIQEKVEKIGMPWHFFSETSQKEKSFITKLWELNKKQVNFIEPIPFKKAINRWVKGHEIEKRISLKSQIALVIGDSSEKILKDFKVPVALSYPNRGGHSVVIIGYDSQTKSYLVHYGWVKKELRIVRKKDIWSWSNGGFWVALYDKNEKKLPLKKRFFFEGKKYSWKELKEMGFTAKDIDRI</sequence>
<evidence type="ECO:0000313" key="1">
    <source>
        <dbReference type="EMBL" id="AHI53774.1"/>
    </source>
</evidence>
<protein>
    <submittedName>
        <fullName evidence="1">Uncharacterized protein</fullName>
    </submittedName>
</protein>
<evidence type="ECO:0000313" key="2">
    <source>
        <dbReference type="Proteomes" id="UP000019265"/>
    </source>
</evidence>
<accession>W6AJ83</accession>
<dbReference type="HOGENOM" id="CLU_089985_0_0_14"/>
<dbReference type="PATRIC" id="fig|1276257.3.peg.373"/>
<dbReference type="EMBL" id="CP006934">
    <property type="protein sequence ID" value="AHI53774.1"/>
    <property type="molecule type" value="Genomic_DNA"/>
</dbReference>
<dbReference type="InterPro" id="IPR054779">
    <property type="entry name" value="Cys_pept_put_mycoplasmatota"/>
</dbReference>